<sequence length="58" mass="6635">MTTYTEKGTIIKGNRLVAEARKITDAVVIVKSGRHKAQRVILKDNAMCYIDRKLKFIK</sequence>
<dbReference type="OrthoDB" id="81974at2157"/>
<dbReference type="AlphaFoldDB" id="A0A166A6E3"/>
<dbReference type="RefSeq" id="WP_169805516.1">
    <property type="nucleotide sequence ID" value="NZ_LWMT01000244.1"/>
</dbReference>
<organism evidence="1 2">
    <name type="scientific">Methanobrevibacter filiformis</name>
    <dbReference type="NCBI Taxonomy" id="55758"/>
    <lineage>
        <taxon>Archaea</taxon>
        <taxon>Methanobacteriati</taxon>
        <taxon>Methanobacteriota</taxon>
        <taxon>Methanomada group</taxon>
        <taxon>Methanobacteria</taxon>
        <taxon>Methanobacteriales</taxon>
        <taxon>Methanobacteriaceae</taxon>
        <taxon>Methanobrevibacter</taxon>
    </lineage>
</organism>
<comment type="caution">
    <text evidence="1">The sequence shown here is derived from an EMBL/GenBank/DDBJ whole genome shotgun (WGS) entry which is preliminary data.</text>
</comment>
<name>A0A166A6E3_9EURY</name>
<keyword evidence="2" id="KW-1185">Reference proteome</keyword>
<protein>
    <submittedName>
        <fullName evidence="1">Uncharacterized protein</fullName>
    </submittedName>
</protein>
<dbReference type="PATRIC" id="fig|55758.3.peg.1541"/>
<gene>
    <name evidence="1" type="ORF">MBFIL_13560</name>
</gene>
<evidence type="ECO:0000313" key="1">
    <source>
        <dbReference type="EMBL" id="KZX11633.1"/>
    </source>
</evidence>
<evidence type="ECO:0000313" key="2">
    <source>
        <dbReference type="Proteomes" id="UP000077066"/>
    </source>
</evidence>
<reference evidence="1 2" key="1">
    <citation type="submission" date="2016-04" db="EMBL/GenBank/DDBJ databases">
        <title>Genome sequence of Methanobrevibacter filiformis DSM 11501.</title>
        <authorList>
            <person name="Poehlein A."/>
            <person name="Seedorf H."/>
            <person name="Daniel R."/>
        </authorList>
    </citation>
    <scope>NUCLEOTIDE SEQUENCE [LARGE SCALE GENOMIC DNA]</scope>
    <source>
        <strain evidence="1 2">DSM 11501</strain>
    </source>
</reference>
<dbReference type="Proteomes" id="UP000077066">
    <property type="component" value="Unassembled WGS sequence"/>
</dbReference>
<accession>A0A166A6E3</accession>
<dbReference type="EMBL" id="LWMT01000244">
    <property type="protein sequence ID" value="KZX11633.1"/>
    <property type="molecule type" value="Genomic_DNA"/>
</dbReference>
<proteinExistence type="predicted"/>